<dbReference type="InterPro" id="IPR038468">
    <property type="entry name" value="MmpS_C"/>
</dbReference>
<dbReference type="PROSITE" id="PS51257">
    <property type="entry name" value="PROKAR_LIPOPROTEIN"/>
    <property type="match status" value="1"/>
</dbReference>
<dbReference type="Gene3D" id="2.60.40.2880">
    <property type="entry name" value="MmpS1-5, C-terminal soluble domain"/>
    <property type="match status" value="1"/>
</dbReference>
<evidence type="ECO:0000256" key="1">
    <source>
        <dbReference type="SAM" id="SignalP"/>
    </source>
</evidence>
<dbReference type="EMBL" id="FRAM01000004">
    <property type="protein sequence ID" value="SHK61331.1"/>
    <property type="molecule type" value="Genomic_DNA"/>
</dbReference>
<gene>
    <name evidence="2" type="ORF">SAMN05444371_2984</name>
</gene>
<keyword evidence="1" id="KW-0732">Signal</keyword>
<reference evidence="3" key="1">
    <citation type="submission" date="2016-11" db="EMBL/GenBank/DDBJ databases">
        <authorList>
            <person name="Varghese N."/>
            <person name="Submissions S."/>
        </authorList>
    </citation>
    <scope>NUCLEOTIDE SEQUENCE [LARGE SCALE GENOMIC DNA]</scope>
    <source>
        <strain evidence="3">DSM 18016</strain>
    </source>
</reference>
<keyword evidence="3" id="KW-1185">Reference proteome</keyword>
<evidence type="ECO:0000313" key="2">
    <source>
        <dbReference type="EMBL" id="SHK61331.1"/>
    </source>
</evidence>
<sequence length="136" mass="14965">MNKTIIRKITFGFICLSALAMFAISCRDDNEPANHTLKFEIKGNYTGNLKATITYGSMDNVNAEAEDVEKLTWTKSVDVKGEYAMGIGAMTWDKSGKKGEKITIKMYVDGKEVKSTTATADNDGDIMSNLIQYSGK</sequence>
<evidence type="ECO:0000313" key="3">
    <source>
        <dbReference type="Proteomes" id="UP000184498"/>
    </source>
</evidence>
<dbReference type="OrthoDB" id="1377205at2"/>
<accession>A0A1M6TWN0</accession>
<feature type="chain" id="PRO_5013314266" description="Lipocalin-like domain-containing protein" evidence="1">
    <location>
        <begin position="24"/>
        <end position="136"/>
    </location>
</feature>
<dbReference type="RefSeq" id="WP_072999521.1">
    <property type="nucleotide sequence ID" value="NZ_FRAM01000004.1"/>
</dbReference>
<dbReference type="Proteomes" id="UP000184498">
    <property type="component" value="Unassembled WGS sequence"/>
</dbReference>
<proteinExistence type="predicted"/>
<dbReference type="STRING" id="216903.SAMN05444371_2984"/>
<name>A0A1M6TWN0_9FLAO</name>
<organism evidence="2 3">
    <name type="scientific">Epilithonimonas mollis</name>
    <dbReference type="NCBI Taxonomy" id="216903"/>
    <lineage>
        <taxon>Bacteria</taxon>
        <taxon>Pseudomonadati</taxon>
        <taxon>Bacteroidota</taxon>
        <taxon>Flavobacteriia</taxon>
        <taxon>Flavobacteriales</taxon>
        <taxon>Weeksellaceae</taxon>
        <taxon>Chryseobacterium group</taxon>
        <taxon>Epilithonimonas</taxon>
    </lineage>
</organism>
<protein>
    <recommendedName>
        <fullName evidence="4">Lipocalin-like domain-containing protein</fullName>
    </recommendedName>
</protein>
<feature type="signal peptide" evidence="1">
    <location>
        <begin position="1"/>
        <end position="23"/>
    </location>
</feature>
<evidence type="ECO:0008006" key="4">
    <source>
        <dbReference type="Google" id="ProtNLM"/>
    </source>
</evidence>
<dbReference type="AlphaFoldDB" id="A0A1M6TWN0"/>